<keyword evidence="11" id="KW-1185">Reference proteome</keyword>
<keyword evidence="3" id="KW-0997">Cell inner membrane</keyword>
<feature type="transmembrane region" description="Helical" evidence="8">
    <location>
        <begin position="52"/>
        <end position="72"/>
    </location>
</feature>
<evidence type="ECO:0000256" key="7">
    <source>
        <dbReference type="ARBA" id="ARBA00034125"/>
    </source>
</evidence>
<evidence type="ECO:0000313" key="11">
    <source>
        <dbReference type="Proteomes" id="UP000831151"/>
    </source>
</evidence>
<evidence type="ECO:0000256" key="6">
    <source>
        <dbReference type="ARBA" id="ARBA00023136"/>
    </source>
</evidence>
<evidence type="ECO:0000313" key="10">
    <source>
        <dbReference type="EMBL" id="UQK58676.1"/>
    </source>
</evidence>
<dbReference type="GO" id="GO:0015744">
    <property type="term" value="P:succinate transport"/>
    <property type="evidence" value="ECO:0007669"/>
    <property type="project" value="TreeGrafter"/>
</dbReference>
<evidence type="ECO:0000256" key="5">
    <source>
        <dbReference type="ARBA" id="ARBA00022989"/>
    </source>
</evidence>
<dbReference type="InterPro" id="IPR050539">
    <property type="entry name" value="ThrE_Dicarb/AminoAcid_Exp"/>
</dbReference>
<comment type="similarity">
    <text evidence="7">Belongs to the ThrE exporter (TC 2.A.79) family.</text>
</comment>
<protein>
    <submittedName>
        <fullName evidence="10">Threonine/serine exporter family protein</fullName>
    </submittedName>
</protein>
<name>A0A9E7IWT3_9FIRM</name>
<proteinExistence type="inferred from homology"/>
<evidence type="ECO:0000256" key="4">
    <source>
        <dbReference type="ARBA" id="ARBA00022692"/>
    </source>
</evidence>
<feature type="transmembrane region" description="Helical" evidence="8">
    <location>
        <begin position="79"/>
        <end position="98"/>
    </location>
</feature>
<dbReference type="AlphaFoldDB" id="A0A9E7IWT3"/>
<feature type="domain" description="Threonine/Serine exporter ThrE" evidence="9">
    <location>
        <begin position="7"/>
        <end position="135"/>
    </location>
</feature>
<dbReference type="KEGG" id="fms:M1R53_05390"/>
<dbReference type="Proteomes" id="UP000831151">
    <property type="component" value="Chromosome"/>
</dbReference>
<keyword evidence="2" id="KW-1003">Cell membrane</keyword>
<feature type="transmembrane region" description="Helical" evidence="8">
    <location>
        <begin position="29"/>
        <end position="46"/>
    </location>
</feature>
<evidence type="ECO:0000256" key="3">
    <source>
        <dbReference type="ARBA" id="ARBA00022519"/>
    </source>
</evidence>
<evidence type="ECO:0000256" key="2">
    <source>
        <dbReference type="ARBA" id="ARBA00022475"/>
    </source>
</evidence>
<dbReference type="GO" id="GO:0005886">
    <property type="term" value="C:plasma membrane"/>
    <property type="evidence" value="ECO:0007669"/>
    <property type="project" value="UniProtKB-SubCell"/>
</dbReference>
<dbReference type="EMBL" id="CP096649">
    <property type="protein sequence ID" value="UQK58676.1"/>
    <property type="molecule type" value="Genomic_DNA"/>
</dbReference>
<dbReference type="PANTHER" id="PTHR34390">
    <property type="entry name" value="UPF0442 PROTEIN YJJB-RELATED"/>
    <property type="match status" value="1"/>
</dbReference>
<comment type="subcellular location">
    <subcellularLocation>
        <location evidence="1">Cell membrane</location>
        <topology evidence="1">Multi-pass membrane protein</topology>
    </subcellularLocation>
</comment>
<keyword evidence="5 8" id="KW-1133">Transmembrane helix</keyword>
<feature type="transmembrane region" description="Helical" evidence="8">
    <location>
        <begin position="6"/>
        <end position="22"/>
    </location>
</feature>
<gene>
    <name evidence="10" type="ORF">M1R53_05390</name>
</gene>
<accession>A0A9E7IWT3</accession>
<dbReference type="Pfam" id="PF12821">
    <property type="entry name" value="ThrE_2"/>
    <property type="match status" value="1"/>
</dbReference>
<organism evidence="10 11">
    <name type="scientific">Fenollaria massiliensis</name>
    <dbReference type="NCBI Taxonomy" id="938288"/>
    <lineage>
        <taxon>Bacteria</taxon>
        <taxon>Bacillati</taxon>
        <taxon>Bacillota</taxon>
        <taxon>Clostridia</taxon>
        <taxon>Eubacteriales</taxon>
        <taxon>Fenollaria</taxon>
    </lineage>
</organism>
<evidence type="ECO:0000256" key="8">
    <source>
        <dbReference type="SAM" id="Phobius"/>
    </source>
</evidence>
<sequence length="160" mass="18156">MNYIIKQFLLATVSCATISVLFNIQKKNIFLCAINGAICWTLYMFLTKNNFSYIFSSLLCSLLCGILGEFFARWQKTPVNCYFIIGVIPLVPGLKIYQSMNYFITDNLKSGATEAVQSLFMAIAIAVGLMIASSVSKIFRNIRAQKELRKLKVFYKNKNK</sequence>
<evidence type="ECO:0000256" key="1">
    <source>
        <dbReference type="ARBA" id="ARBA00004651"/>
    </source>
</evidence>
<feature type="transmembrane region" description="Helical" evidence="8">
    <location>
        <begin position="118"/>
        <end position="139"/>
    </location>
</feature>
<evidence type="ECO:0000259" key="9">
    <source>
        <dbReference type="Pfam" id="PF12821"/>
    </source>
</evidence>
<keyword evidence="4 8" id="KW-0812">Transmembrane</keyword>
<dbReference type="RefSeq" id="WP_070599112.1">
    <property type="nucleotide sequence ID" value="NZ_CP096649.1"/>
</dbReference>
<reference evidence="10" key="1">
    <citation type="submission" date="2022-04" db="EMBL/GenBank/DDBJ databases">
        <title>Complete genome sequences of Ezakiella coagulans and Fenollaria massiliensis.</title>
        <authorList>
            <person name="France M.T."/>
            <person name="Clifford J."/>
            <person name="Narina S."/>
            <person name="Rutt L."/>
            <person name="Ravel J."/>
        </authorList>
    </citation>
    <scope>NUCLEOTIDE SEQUENCE</scope>
    <source>
        <strain evidence="10">C0061C2</strain>
    </source>
</reference>
<dbReference type="PANTHER" id="PTHR34390:SF1">
    <property type="entry name" value="SUCCINATE TRANSPORTER SUBUNIT YJJB-RELATED"/>
    <property type="match status" value="1"/>
</dbReference>
<dbReference type="InterPro" id="IPR024528">
    <property type="entry name" value="ThrE_2"/>
</dbReference>
<keyword evidence="6 8" id="KW-0472">Membrane</keyword>